<evidence type="ECO:0000259" key="1">
    <source>
        <dbReference type="Pfam" id="PF00881"/>
    </source>
</evidence>
<feature type="domain" description="Nitroreductase" evidence="1">
    <location>
        <begin position="65"/>
        <end position="149"/>
    </location>
</feature>
<dbReference type="Proteomes" id="UP000260680">
    <property type="component" value="Unassembled WGS sequence"/>
</dbReference>
<proteinExistence type="predicted"/>
<dbReference type="InterPro" id="IPR050627">
    <property type="entry name" value="Nitroreductase/BluB"/>
</dbReference>
<dbReference type="PANTHER" id="PTHR23026:SF117">
    <property type="entry name" value="NITROREDUCTASE"/>
    <property type="match status" value="1"/>
</dbReference>
<dbReference type="AlphaFoldDB" id="A0A3E2N3U3"/>
<evidence type="ECO:0000313" key="3">
    <source>
        <dbReference type="Proteomes" id="UP000260680"/>
    </source>
</evidence>
<dbReference type="CDD" id="cd02151">
    <property type="entry name" value="nitroreductase"/>
    <property type="match status" value="1"/>
</dbReference>
<dbReference type="Pfam" id="PF00881">
    <property type="entry name" value="Nitroreductase"/>
    <property type="match status" value="2"/>
</dbReference>
<dbReference type="InterPro" id="IPR029479">
    <property type="entry name" value="Nitroreductase"/>
</dbReference>
<comment type="caution">
    <text evidence="2">The sequence shown here is derived from an EMBL/GenBank/DDBJ whole genome shotgun (WGS) entry which is preliminary data.</text>
</comment>
<dbReference type="PANTHER" id="PTHR23026">
    <property type="entry name" value="NADPH NITROREDUCTASE"/>
    <property type="match status" value="1"/>
</dbReference>
<gene>
    <name evidence="2" type="ORF">DS742_27900</name>
</gene>
<dbReference type="InterPro" id="IPR000415">
    <property type="entry name" value="Nitroreductase-like"/>
</dbReference>
<name>A0A3E2N3U3_9FIRM</name>
<feature type="domain" description="Nitroreductase" evidence="1">
    <location>
        <begin position="6"/>
        <end position="59"/>
    </location>
</feature>
<reference evidence="2 3" key="1">
    <citation type="submission" date="2018-07" db="EMBL/GenBank/DDBJ databases">
        <title>New species, Clostridium PI-S10-A1B.</title>
        <authorList>
            <person name="Krishna G."/>
            <person name="Summeta K."/>
            <person name="Shikha S."/>
            <person name="Prabhu P.B."/>
            <person name="Suresh K."/>
        </authorList>
    </citation>
    <scope>NUCLEOTIDE SEQUENCE [LARGE SCALE GENOMIC DNA]</scope>
    <source>
        <strain evidence="2 3">PI-S10-A1B</strain>
    </source>
</reference>
<dbReference type="OrthoDB" id="9783470at2"/>
<evidence type="ECO:0000313" key="2">
    <source>
        <dbReference type="EMBL" id="RFZ75642.1"/>
    </source>
</evidence>
<dbReference type="GO" id="GO:0016491">
    <property type="term" value="F:oxidoreductase activity"/>
    <property type="evidence" value="ECO:0007669"/>
    <property type="project" value="InterPro"/>
</dbReference>
<dbReference type="Gene3D" id="3.40.109.10">
    <property type="entry name" value="NADH Oxidase"/>
    <property type="match status" value="1"/>
</dbReference>
<dbReference type="EMBL" id="QOHO01000133">
    <property type="protein sequence ID" value="RFZ75642.1"/>
    <property type="molecule type" value="Genomic_DNA"/>
</dbReference>
<organism evidence="2 3">
    <name type="scientific">Lacrimispora amygdalina</name>
    <dbReference type="NCBI Taxonomy" id="253257"/>
    <lineage>
        <taxon>Bacteria</taxon>
        <taxon>Bacillati</taxon>
        <taxon>Bacillota</taxon>
        <taxon>Clostridia</taxon>
        <taxon>Lachnospirales</taxon>
        <taxon>Lachnospiraceae</taxon>
        <taxon>Lacrimispora</taxon>
    </lineage>
</organism>
<protein>
    <submittedName>
        <fullName evidence="2">NAD(P)H nitroreductase</fullName>
    </submittedName>
</protein>
<accession>A0A3E2N3U3</accession>
<sequence length="172" mass="19224">MLDLLLTRRSCRKFEDKAVEAEKKEKLLQAAQLAPSGKTTRPWEFVVIENKETLQKLGDCRSPNQPFLPATPLAIVVLGNTLKTDTWIEDTSIASIVIQLEAESLGLGSCWVQIRLRESNQGMSSEEYVRNLLGIPGHMAVLSIIAVGYPKEARHAHTLDEVEQAKIHTETY</sequence>
<dbReference type="SUPFAM" id="SSF55469">
    <property type="entry name" value="FMN-dependent nitroreductase-like"/>
    <property type="match status" value="1"/>
</dbReference>